<dbReference type="GO" id="GO:0015031">
    <property type="term" value="P:protein transport"/>
    <property type="evidence" value="ECO:0007669"/>
    <property type="project" value="UniProtKB-KW"/>
</dbReference>
<feature type="domain" description="Membrane insertase YidC/Oxa/ALB C-terminal" evidence="14">
    <location>
        <begin position="373"/>
        <end position="551"/>
    </location>
</feature>
<dbReference type="InterPro" id="IPR038221">
    <property type="entry name" value="YidC_periplasmic_sf"/>
</dbReference>
<evidence type="ECO:0000256" key="10">
    <source>
        <dbReference type="ARBA" id="ARBA00023186"/>
    </source>
</evidence>
<accession>A0A7X0JQ58</accession>
<keyword evidence="9 13" id="KW-0472">Membrane</keyword>
<dbReference type="PANTHER" id="PTHR12428">
    <property type="entry name" value="OXA1"/>
    <property type="match status" value="1"/>
</dbReference>
<dbReference type="InterPro" id="IPR028053">
    <property type="entry name" value="Membr_insert_YidC_N"/>
</dbReference>
<dbReference type="InParanoid" id="A0A7X0JQ58"/>
<evidence type="ECO:0000256" key="11">
    <source>
        <dbReference type="ARBA" id="ARBA00033245"/>
    </source>
</evidence>
<feature type="transmembrane region" description="Helical" evidence="13">
    <location>
        <begin position="373"/>
        <end position="393"/>
    </location>
</feature>
<dbReference type="Pfam" id="PF02096">
    <property type="entry name" value="60KD_IMP"/>
    <property type="match status" value="1"/>
</dbReference>
<keyword evidence="5 13" id="KW-1003">Cell membrane</keyword>
<evidence type="ECO:0000256" key="1">
    <source>
        <dbReference type="ARBA" id="ARBA00004429"/>
    </source>
</evidence>
<dbReference type="FunCoup" id="A0A7X0JQ58">
    <property type="interactions" value="308"/>
</dbReference>
<evidence type="ECO:0000256" key="4">
    <source>
        <dbReference type="ARBA" id="ARBA00022448"/>
    </source>
</evidence>
<keyword evidence="10 13" id="KW-0143">Chaperone</keyword>
<keyword evidence="8 13" id="KW-1133">Transmembrane helix</keyword>
<dbReference type="PRINTS" id="PR00701">
    <property type="entry name" value="60KDINNERMP"/>
</dbReference>
<evidence type="ECO:0000313" key="16">
    <source>
        <dbReference type="EMBL" id="MBB6520190.1"/>
    </source>
</evidence>
<evidence type="ECO:0000256" key="2">
    <source>
        <dbReference type="ARBA" id="ARBA00010527"/>
    </source>
</evidence>
<comment type="similarity">
    <text evidence="2 13">Belongs to the OXA1/ALB3/YidC family. Type 1 subfamily.</text>
</comment>
<comment type="caution">
    <text evidence="16">The sequence shown here is derived from an EMBL/GenBank/DDBJ whole genome shotgun (WGS) entry which is preliminary data.</text>
</comment>
<evidence type="ECO:0000256" key="12">
    <source>
        <dbReference type="ARBA" id="ARBA00033342"/>
    </source>
</evidence>
<dbReference type="EMBL" id="JACHHT010000001">
    <property type="protein sequence ID" value="MBB6520190.1"/>
    <property type="molecule type" value="Genomic_DNA"/>
</dbReference>
<dbReference type="AlphaFoldDB" id="A0A7X0JQ58"/>
<evidence type="ECO:0000256" key="3">
    <source>
        <dbReference type="ARBA" id="ARBA00015325"/>
    </source>
</evidence>
<evidence type="ECO:0000256" key="13">
    <source>
        <dbReference type="HAMAP-Rule" id="MF_01810"/>
    </source>
</evidence>
<evidence type="ECO:0000256" key="9">
    <source>
        <dbReference type="ARBA" id="ARBA00023136"/>
    </source>
</evidence>
<feature type="transmembrane region" description="Helical" evidence="13">
    <location>
        <begin position="518"/>
        <end position="537"/>
    </location>
</feature>
<dbReference type="CDD" id="cd20070">
    <property type="entry name" value="5TM_YidC_Alb3"/>
    <property type="match status" value="1"/>
</dbReference>
<protein>
    <recommendedName>
        <fullName evidence="3 13">Membrane protein insertase YidC</fullName>
    </recommendedName>
    <alternativeName>
        <fullName evidence="12 13">Foldase YidC</fullName>
    </alternativeName>
    <alternativeName>
        <fullName evidence="11 13">Membrane integrase YidC</fullName>
    </alternativeName>
    <alternativeName>
        <fullName evidence="13">Membrane protein YidC</fullName>
    </alternativeName>
</protein>
<evidence type="ECO:0000256" key="8">
    <source>
        <dbReference type="ARBA" id="ARBA00022989"/>
    </source>
</evidence>
<dbReference type="PANTHER" id="PTHR12428:SF65">
    <property type="entry name" value="CYTOCHROME C OXIDASE ASSEMBLY PROTEIN COX18, MITOCHONDRIAL"/>
    <property type="match status" value="1"/>
</dbReference>
<name>A0A7X0JQ58_9GAMM</name>
<keyword evidence="17" id="KW-1185">Reference proteome</keyword>
<sequence>MDWQKYLLIIAMAVVSYLLVLEWNEFQDRKLAASKPVAASEETLASPVAASELPTPALNKTAVASDLPTTGTEPVETTPTSSQLIRVKTDALDLIIDTHGGDIIKAALPQHYAELNRPELPFVILNRTADKTYIAQSGLIGPNATDTAKGRPVFQTSQSQYELAPGKDNLAVDLVLQQGDVQITKRFNFARGENLIKIQYLIDNKSGSNWKGNFYAQIKRDRSPVATGTSAIGLQPYLGAALTTADENYKKVDFDDLDEESVKVDIQGGWVAMVQHYFIGAWIADKEQDNTFTLRRIRNTQMYTFGYTAPQTLVEPGTLGVIDSEFYVGPKDVYRLEEIAPHLDLTVDYGWLWWIAKPLFYLLTWIQGFIGNWGWSIVVLTLIIKAAFFKLTATSYRSMANMRKLQPKMQQLKELYGDDRQKMSQETMKLYQKEKVNPLGGCLPILIQMPVFIALYWVLSESVELRHAPFILWIQDLSVKDPYFILPLIMGATQWFMMKMNPTPPDPMQAKIMSYMPIVFTFLFMWFPAGLVLYWVVNNTISMIQQYIITKQIEAEA</sequence>
<comment type="function">
    <text evidence="13">Required for the insertion and/or proper folding and/or complex formation of integral membrane proteins into the membrane. Involved in integration of membrane proteins that insert both dependently and independently of the Sec translocase complex, as well as at least some lipoproteins. Aids folding of multispanning membrane proteins.</text>
</comment>
<dbReference type="InterPro" id="IPR047196">
    <property type="entry name" value="YidC_ALB_C"/>
</dbReference>
<evidence type="ECO:0000256" key="6">
    <source>
        <dbReference type="ARBA" id="ARBA00022692"/>
    </source>
</evidence>
<dbReference type="Proteomes" id="UP000528457">
    <property type="component" value="Unassembled WGS sequence"/>
</dbReference>
<dbReference type="RefSeq" id="WP_166851961.1">
    <property type="nucleotide sequence ID" value="NZ_JAAONY010000001.1"/>
</dbReference>
<dbReference type="GO" id="GO:0032977">
    <property type="term" value="F:membrane insertase activity"/>
    <property type="evidence" value="ECO:0007669"/>
    <property type="project" value="InterPro"/>
</dbReference>
<dbReference type="GO" id="GO:0051205">
    <property type="term" value="P:protein insertion into membrane"/>
    <property type="evidence" value="ECO:0007669"/>
    <property type="project" value="TreeGrafter"/>
</dbReference>
<evidence type="ECO:0000259" key="14">
    <source>
        <dbReference type="Pfam" id="PF02096"/>
    </source>
</evidence>
<dbReference type="NCBIfam" id="NF002353">
    <property type="entry name" value="PRK01318.1-4"/>
    <property type="match status" value="1"/>
</dbReference>
<keyword evidence="4 13" id="KW-0813">Transport</keyword>
<dbReference type="PRINTS" id="PR01900">
    <property type="entry name" value="YIDCPROTEIN"/>
</dbReference>
<keyword evidence="6 13" id="KW-0812">Transmembrane</keyword>
<dbReference type="NCBIfam" id="TIGR03593">
    <property type="entry name" value="yidC_nterm"/>
    <property type="match status" value="1"/>
</dbReference>
<feature type="transmembrane region" description="Helical" evidence="13">
    <location>
        <begin position="438"/>
        <end position="459"/>
    </location>
</feature>
<evidence type="ECO:0000313" key="17">
    <source>
        <dbReference type="Proteomes" id="UP000528457"/>
    </source>
</evidence>
<organism evidence="16 17">
    <name type="scientific">Pseudoteredinibacter isoporae</name>
    <dbReference type="NCBI Taxonomy" id="570281"/>
    <lineage>
        <taxon>Bacteria</taxon>
        <taxon>Pseudomonadati</taxon>
        <taxon>Pseudomonadota</taxon>
        <taxon>Gammaproteobacteria</taxon>
        <taxon>Cellvibrionales</taxon>
        <taxon>Cellvibrionaceae</taxon>
        <taxon>Pseudoteredinibacter</taxon>
    </lineage>
</organism>
<feature type="transmembrane region" description="Helical" evidence="13">
    <location>
        <begin position="6"/>
        <end position="23"/>
    </location>
</feature>
<keyword evidence="7 13" id="KW-0653">Protein transport</keyword>
<dbReference type="NCBIfam" id="NF002352">
    <property type="entry name" value="PRK01318.1-3"/>
    <property type="match status" value="1"/>
</dbReference>
<comment type="subcellular location">
    <subcellularLocation>
        <location evidence="1">Cell inner membrane</location>
        <topology evidence="1">Multi-pass membrane protein</topology>
    </subcellularLocation>
    <subcellularLocation>
        <location evidence="13">Cell membrane</location>
        <topology evidence="13">Multi-pass membrane protein</topology>
    </subcellularLocation>
</comment>
<dbReference type="InterPro" id="IPR019998">
    <property type="entry name" value="Membr_insert_YidC"/>
</dbReference>
<gene>
    <name evidence="13" type="primary">yidC</name>
    <name evidence="16" type="ORF">HNR48_000468</name>
</gene>
<reference evidence="16 17" key="1">
    <citation type="submission" date="2020-08" db="EMBL/GenBank/DDBJ databases">
        <title>Genomic Encyclopedia of Type Strains, Phase IV (KMG-IV): sequencing the most valuable type-strain genomes for metagenomic binning, comparative biology and taxonomic classification.</title>
        <authorList>
            <person name="Goeker M."/>
        </authorList>
    </citation>
    <scope>NUCLEOTIDE SEQUENCE [LARGE SCALE GENOMIC DNA]</scope>
    <source>
        <strain evidence="16 17">DSM 22368</strain>
    </source>
</reference>
<proteinExistence type="inferred from homology"/>
<dbReference type="InterPro" id="IPR001708">
    <property type="entry name" value="YidC/ALB3/OXA1/COX18"/>
</dbReference>
<evidence type="ECO:0000256" key="7">
    <source>
        <dbReference type="ARBA" id="ARBA00022927"/>
    </source>
</evidence>
<dbReference type="InterPro" id="IPR028055">
    <property type="entry name" value="YidC/Oxa/ALB_C"/>
</dbReference>
<dbReference type="GO" id="GO:0005886">
    <property type="term" value="C:plasma membrane"/>
    <property type="evidence" value="ECO:0007669"/>
    <property type="project" value="UniProtKB-SubCell"/>
</dbReference>
<dbReference type="CDD" id="cd19961">
    <property type="entry name" value="EcYidC-like_peri"/>
    <property type="match status" value="1"/>
</dbReference>
<comment type="subunit">
    <text evidence="13">Interacts with the Sec translocase complex via SecD. Specifically interacts with transmembrane segments of nascent integral membrane proteins during membrane integration.</text>
</comment>
<dbReference type="NCBIfam" id="TIGR03592">
    <property type="entry name" value="yidC_oxa1_cterm"/>
    <property type="match status" value="1"/>
</dbReference>
<dbReference type="Gene3D" id="2.70.98.90">
    <property type="match status" value="1"/>
</dbReference>
<dbReference type="Pfam" id="PF14849">
    <property type="entry name" value="YidC_periplas"/>
    <property type="match status" value="1"/>
</dbReference>
<evidence type="ECO:0000256" key="5">
    <source>
        <dbReference type="ARBA" id="ARBA00022475"/>
    </source>
</evidence>
<dbReference type="HAMAP" id="MF_01810">
    <property type="entry name" value="YidC_type1"/>
    <property type="match status" value="1"/>
</dbReference>
<evidence type="ECO:0000259" key="15">
    <source>
        <dbReference type="Pfam" id="PF14849"/>
    </source>
</evidence>
<feature type="domain" description="Membrane insertase YidC N-terminal" evidence="15">
    <location>
        <begin position="85"/>
        <end position="362"/>
    </location>
</feature>